<proteinExistence type="predicted"/>
<evidence type="ECO:0000313" key="3">
    <source>
        <dbReference type="EMBL" id="MZR31577.1"/>
    </source>
</evidence>
<dbReference type="Proteomes" id="UP000476030">
    <property type="component" value="Unassembled WGS sequence"/>
</dbReference>
<sequence>MELKAKHILVGSFVLISTLSLFAFVAWLAKVEFDQETTFYEIYFENSVSGLSLAADVRYRGINVGSVKHISIDPENPERIRVLVETDAAVPLRNGDHARLELQGITGVSYINIDGAQAGAEVLIADRGRQYPVIPSEPSQLEKLTLGAPDLIASSKELADRASNILNSDNQRLAAEILADVARVMASISSRTDKIENIIDSLDRTSADVVESARLIRQIANETKPLVQDLEASLSVAHGTLADVDNLIENDGKAAVMEFRDFLAESRKLVAIMTRITDRIENDPSGFLFGERDAEFKAK</sequence>
<dbReference type="Pfam" id="PF02470">
    <property type="entry name" value="MlaD"/>
    <property type="match status" value="1"/>
</dbReference>
<evidence type="ECO:0000313" key="4">
    <source>
        <dbReference type="Proteomes" id="UP000476030"/>
    </source>
</evidence>
<keyword evidence="4" id="KW-1185">Reference proteome</keyword>
<dbReference type="PANTHER" id="PTHR36698">
    <property type="entry name" value="BLL5892 PROTEIN"/>
    <property type="match status" value="1"/>
</dbReference>
<dbReference type="RefSeq" id="WP_161316068.1">
    <property type="nucleotide sequence ID" value="NZ_WTUW01000002.1"/>
</dbReference>
<feature type="transmembrane region" description="Helical" evidence="1">
    <location>
        <begin position="7"/>
        <end position="29"/>
    </location>
</feature>
<keyword evidence="1" id="KW-0472">Membrane</keyword>
<feature type="domain" description="Mce/MlaD" evidence="2">
    <location>
        <begin position="40"/>
        <end position="114"/>
    </location>
</feature>
<evidence type="ECO:0000256" key="1">
    <source>
        <dbReference type="SAM" id="Phobius"/>
    </source>
</evidence>
<accession>A0A6L8WBT0</accession>
<name>A0A6L8WBT0_9PROT</name>
<reference evidence="3 4" key="1">
    <citation type="submission" date="2019-12" db="EMBL/GenBank/DDBJ databases">
        <title>Snethiella sp. nov. sp. isolated from sea sand.</title>
        <authorList>
            <person name="Kim J."/>
            <person name="Jeong S.E."/>
            <person name="Jung H.S."/>
            <person name="Jeon C.O."/>
        </authorList>
    </citation>
    <scope>NUCLEOTIDE SEQUENCE [LARGE SCALE GENOMIC DNA]</scope>
    <source>
        <strain evidence="3 4">DP05</strain>
    </source>
</reference>
<dbReference type="PANTHER" id="PTHR36698:SF2">
    <property type="entry name" value="MCE_MLAD DOMAIN-CONTAINING PROTEIN"/>
    <property type="match status" value="1"/>
</dbReference>
<keyword evidence="1" id="KW-0812">Transmembrane</keyword>
<protein>
    <submittedName>
        <fullName evidence="3">MCE family protein</fullName>
    </submittedName>
</protein>
<comment type="caution">
    <text evidence="3">The sequence shown here is derived from an EMBL/GenBank/DDBJ whole genome shotgun (WGS) entry which is preliminary data.</text>
</comment>
<dbReference type="AlphaFoldDB" id="A0A6L8WBT0"/>
<evidence type="ECO:0000259" key="2">
    <source>
        <dbReference type="Pfam" id="PF02470"/>
    </source>
</evidence>
<dbReference type="EMBL" id="WTUW01000002">
    <property type="protein sequence ID" value="MZR31577.1"/>
    <property type="molecule type" value="Genomic_DNA"/>
</dbReference>
<keyword evidence="1" id="KW-1133">Transmembrane helix</keyword>
<dbReference type="InterPro" id="IPR003399">
    <property type="entry name" value="Mce/MlaD"/>
</dbReference>
<organism evidence="3 4">
    <name type="scientific">Sneathiella litorea</name>
    <dbReference type="NCBI Taxonomy" id="2606216"/>
    <lineage>
        <taxon>Bacteria</taxon>
        <taxon>Pseudomonadati</taxon>
        <taxon>Pseudomonadota</taxon>
        <taxon>Alphaproteobacteria</taxon>
        <taxon>Sneathiellales</taxon>
        <taxon>Sneathiellaceae</taxon>
        <taxon>Sneathiella</taxon>
    </lineage>
</organism>
<gene>
    <name evidence="3" type="ORF">GQE98_13125</name>
</gene>